<accession>A0A432PTN7</accession>
<keyword evidence="2" id="KW-0808">Transferase</keyword>
<dbReference type="SUPFAM" id="SSF53448">
    <property type="entry name" value="Nucleotide-diphospho-sugar transferases"/>
    <property type="match status" value="1"/>
</dbReference>
<dbReference type="InterPro" id="IPR029044">
    <property type="entry name" value="Nucleotide-diphossugar_trans"/>
</dbReference>
<protein>
    <submittedName>
        <fullName evidence="2">Glycosyltransferase family 2 protein</fullName>
    </submittedName>
</protein>
<dbReference type="CDD" id="cd00761">
    <property type="entry name" value="Glyco_tranf_GTA_type"/>
    <property type="match status" value="1"/>
</dbReference>
<dbReference type="Pfam" id="PF00535">
    <property type="entry name" value="Glycos_transf_2"/>
    <property type="match status" value="1"/>
</dbReference>
<organism evidence="2 3">
    <name type="scientific">Rhizobium vallis</name>
    <dbReference type="NCBI Taxonomy" id="634290"/>
    <lineage>
        <taxon>Bacteria</taxon>
        <taxon>Pseudomonadati</taxon>
        <taxon>Pseudomonadota</taxon>
        <taxon>Alphaproteobacteria</taxon>
        <taxon>Hyphomicrobiales</taxon>
        <taxon>Rhizobiaceae</taxon>
        <taxon>Rhizobium/Agrobacterium group</taxon>
        <taxon>Rhizobium</taxon>
    </lineage>
</organism>
<evidence type="ECO:0000313" key="2">
    <source>
        <dbReference type="EMBL" id="RUM27311.1"/>
    </source>
</evidence>
<reference evidence="3" key="1">
    <citation type="submission" date="2018-11" db="EMBL/GenBank/DDBJ databases">
        <title>Rhizobium chutanense sp. nov., isolated from root nodules of Phaseolus vulgaris in China.</title>
        <authorList>
            <person name="Huo Y."/>
        </authorList>
    </citation>
    <scope>NUCLEOTIDE SEQUENCE [LARGE SCALE GENOMIC DNA]</scope>
    <source>
        <strain evidence="3">CCBAU 65647</strain>
    </source>
</reference>
<dbReference type="Proteomes" id="UP000278823">
    <property type="component" value="Unassembled WGS sequence"/>
</dbReference>
<sequence length="415" mass="47533">MSAIKLSVCIPTYNRESYLRSALDRFLTHYRFDFPYEVVISDNASTDNTTEVVEEYITKGVPISYYRRETNGGSLANTICAFHQAVGEYAIYHADDDFLAPEGLIEAVRYMDANPDVSVCQAPWHFYDEVNDKDLYQFYTIEKAVKFAQRSFVEVFQFICERHIFPEIGLYRASALRSSWVPREFCFWAFSYLAHFLDQGAVVFLPKPFYRSVAVSKIAPNRQQAGNDDVMTSWDKYRGGLEYFLHIAAKRGNLSLTTESRLVFEELCKTFTLNRMSVAIRFWAQRKDFIKAYELYTRMSIGGMANHPELRALKDKLPLMVALQTLAYHATATAGITHLMLCGVADKKALEEMLYDLGLAAEIRVVSEPKVHNPDQLKKTVVFLADAARHQQFVGLGYKPNLIFSEQDLTQHVII</sequence>
<gene>
    <name evidence="2" type="ORF">EFQ99_03730</name>
</gene>
<dbReference type="InterPro" id="IPR001173">
    <property type="entry name" value="Glyco_trans_2-like"/>
</dbReference>
<dbReference type="PANTHER" id="PTHR43685">
    <property type="entry name" value="GLYCOSYLTRANSFERASE"/>
    <property type="match status" value="1"/>
</dbReference>
<comment type="caution">
    <text evidence="2">The sequence shown here is derived from an EMBL/GenBank/DDBJ whole genome shotgun (WGS) entry which is preliminary data.</text>
</comment>
<dbReference type="Gene3D" id="3.90.550.10">
    <property type="entry name" value="Spore Coat Polysaccharide Biosynthesis Protein SpsA, Chain A"/>
    <property type="match status" value="1"/>
</dbReference>
<dbReference type="InterPro" id="IPR031042">
    <property type="entry name" value="Glyco_TIGR04440"/>
</dbReference>
<dbReference type="GO" id="GO:0016740">
    <property type="term" value="F:transferase activity"/>
    <property type="evidence" value="ECO:0007669"/>
    <property type="project" value="UniProtKB-KW"/>
</dbReference>
<name>A0A432PTN7_9HYPH</name>
<keyword evidence="3" id="KW-1185">Reference proteome</keyword>
<evidence type="ECO:0000313" key="3">
    <source>
        <dbReference type="Proteomes" id="UP000278823"/>
    </source>
</evidence>
<dbReference type="RefSeq" id="WP_126919296.1">
    <property type="nucleotide sequence ID" value="NZ_ML133686.1"/>
</dbReference>
<dbReference type="PANTHER" id="PTHR43685:SF11">
    <property type="entry name" value="GLYCOSYLTRANSFERASE TAGX-RELATED"/>
    <property type="match status" value="1"/>
</dbReference>
<dbReference type="InterPro" id="IPR050834">
    <property type="entry name" value="Glycosyltransf_2"/>
</dbReference>
<dbReference type="EMBL" id="RJTH01000001">
    <property type="protein sequence ID" value="RUM27311.1"/>
    <property type="molecule type" value="Genomic_DNA"/>
</dbReference>
<feature type="domain" description="Glycosyltransferase 2-like" evidence="1">
    <location>
        <begin position="7"/>
        <end position="144"/>
    </location>
</feature>
<evidence type="ECO:0000259" key="1">
    <source>
        <dbReference type="Pfam" id="PF00535"/>
    </source>
</evidence>
<proteinExistence type="predicted"/>
<dbReference type="AlphaFoldDB" id="A0A432PTN7"/>
<dbReference type="NCBIfam" id="TIGR04440">
    <property type="entry name" value="glyco_TIGR04440"/>
    <property type="match status" value="1"/>
</dbReference>
<dbReference type="OrthoDB" id="396512at2"/>